<protein>
    <submittedName>
        <fullName evidence="2">YwqI/YxiC family protein</fullName>
    </submittedName>
</protein>
<sequence>MSEEISLKPTRVRNKMNRLSSHLDSVTPEYAVAFDGRSELDTIKEAEKNMKAMESLLQSYKALLQKNVEQVYRVVDQYEEADQQVSRQIKGG</sequence>
<organism evidence="2 3">
    <name type="scientific">Alkalihalophilus pseudofirmus</name>
    <name type="common">Bacillus pseudofirmus</name>
    <dbReference type="NCBI Taxonomy" id="79885"/>
    <lineage>
        <taxon>Bacteria</taxon>
        <taxon>Bacillati</taxon>
        <taxon>Bacillota</taxon>
        <taxon>Bacilli</taxon>
        <taxon>Bacillales</taxon>
        <taxon>Bacillaceae</taxon>
        <taxon>Alkalihalophilus</taxon>
    </lineage>
</organism>
<proteinExistence type="predicted"/>
<keyword evidence="1" id="KW-0175">Coiled coil</keyword>
<accession>A0AAJ2NJU8</accession>
<dbReference type="NCBIfam" id="TIGR04197">
    <property type="entry name" value="T7SS_SACOL2603"/>
    <property type="match status" value="1"/>
</dbReference>
<feature type="coiled-coil region" evidence="1">
    <location>
        <begin position="43"/>
        <end position="81"/>
    </location>
</feature>
<name>A0AAJ2NJU8_ALKPS</name>
<dbReference type="EMBL" id="JAWJAY010000001">
    <property type="protein sequence ID" value="MDV2883747.1"/>
    <property type="molecule type" value="Genomic_DNA"/>
</dbReference>
<dbReference type="AlphaFoldDB" id="A0AAJ2NJU8"/>
<comment type="caution">
    <text evidence="2">The sequence shown here is derived from an EMBL/GenBank/DDBJ whole genome shotgun (WGS) entry which is preliminary data.</text>
</comment>
<dbReference type="InterPro" id="IPR046318">
    <property type="entry name" value="DUF5344"/>
</dbReference>
<dbReference type="RefSeq" id="WP_323465614.1">
    <property type="nucleotide sequence ID" value="NZ_CP144224.1"/>
</dbReference>
<reference evidence="2" key="1">
    <citation type="submission" date="2023-10" db="EMBL/GenBank/DDBJ databases">
        <title>Screening of Alkalihalophilus pseudofirmusBZ-TG-HK211 and Its Alleviation of Salt Stress on Rapeseed Growth.</title>
        <authorList>
            <person name="Zhao B."/>
            <person name="Guo T."/>
        </authorList>
    </citation>
    <scope>NUCLEOTIDE SEQUENCE</scope>
    <source>
        <strain evidence="2">BZ-TG-HK211</strain>
    </source>
</reference>
<dbReference type="Proteomes" id="UP001285636">
    <property type="component" value="Unassembled WGS sequence"/>
</dbReference>
<dbReference type="InterPro" id="IPR021477">
    <property type="entry name" value="TVIIS_effector_SACOL2603_fam"/>
</dbReference>
<gene>
    <name evidence="2" type="ORF">RYX45_01040</name>
</gene>
<dbReference type="Pfam" id="PF17279">
    <property type="entry name" value="DUF5344"/>
    <property type="match status" value="1"/>
</dbReference>
<evidence type="ECO:0000313" key="3">
    <source>
        <dbReference type="Proteomes" id="UP001285636"/>
    </source>
</evidence>
<evidence type="ECO:0000313" key="2">
    <source>
        <dbReference type="EMBL" id="MDV2883747.1"/>
    </source>
</evidence>
<evidence type="ECO:0000256" key="1">
    <source>
        <dbReference type="SAM" id="Coils"/>
    </source>
</evidence>